<dbReference type="PANTHER" id="PTHR43685:SF2">
    <property type="entry name" value="GLYCOSYLTRANSFERASE 2-LIKE DOMAIN-CONTAINING PROTEIN"/>
    <property type="match status" value="1"/>
</dbReference>
<dbReference type="Proteomes" id="UP000025047">
    <property type="component" value="Plasmid pLokhon02"/>
</dbReference>
<dbReference type="AlphaFoldDB" id="A0A017H7I6"/>
<dbReference type="SUPFAM" id="SSF53448">
    <property type="entry name" value="Nucleotide-diphospho-sugar transferases"/>
    <property type="match status" value="1"/>
</dbReference>
<evidence type="ECO:0000313" key="3">
    <source>
        <dbReference type="Proteomes" id="UP000025047"/>
    </source>
</evidence>
<dbReference type="Pfam" id="PF00535">
    <property type="entry name" value="Glycos_transf_2"/>
    <property type="match status" value="1"/>
</dbReference>
<dbReference type="eggNOG" id="COG1215">
    <property type="taxonomic scope" value="Bacteria"/>
</dbReference>
<keyword evidence="3" id="KW-1185">Reference proteome</keyword>
<dbReference type="HOGENOM" id="CLU_025996_0_1_5"/>
<dbReference type="EMBL" id="APGJ01000010">
    <property type="protein sequence ID" value="EYD70346.1"/>
    <property type="molecule type" value="Genomic_DNA"/>
</dbReference>
<dbReference type="GO" id="GO:0016740">
    <property type="term" value="F:transferase activity"/>
    <property type="evidence" value="ECO:0007669"/>
    <property type="project" value="UniProtKB-KW"/>
</dbReference>
<comment type="caution">
    <text evidence="2">The sequence shown here is derived from an EMBL/GenBank/DDBJ whole genome shotgun (WGS) entry which is preliminary data.</text>
</comment>
<evidence type="ECO:0000259" key="1">
    <source>
        <dbReference type="Pfam" id="PF00535"/>
    </source>
</evidence>
<protein>
    <submittedName>
        <fullName evidence="2">Glycosyl transferase, family 2</fullName>
    </submittedName>
</protein>
<dbReference type="CDD" id="cd00761">
    <property type="entry name" value="Glyco_tranf_GTA_type"/>
    <property type="match status" value="1"/>
</dbReference>
<dbReference type="InterPro" id="IPR050834">
    <property type="entry name" value="Glycosyltransf_2"/>
</dbReference>
<evidence type="ECO:0000313" key="2">
    <source>
        <dbReference type="EMBL" id="EYD70346.1"/>
    </source>
</evidence>
<proteinExistence type="predicted"/>
<dbReference type="Gene3D" id="3.90.550.10">
    <property type="entry name" value="Spore Coat Polysaccharide Biosynthesis Protein SpsA, Chain A"/>
    <property type="match status" value="1"/>
</dbReference>
<dbReference type="PATRIC" id="fig|1122180.6.peg.103"/>
<dbReference type="RefSeq" id="WP_051585556.1">
    <property type="nucleotide sequence ID" value="NZ_CM002676.1"/>
</dbReference>
<dbReference type="InterPro" id="IPR029044">
    <property type="entry name" value="Nucleotide-diphossugar_trans"/>
</dbReference>
<dbReference type="PANTHER" id="PTHR43685">
    <property type="entry name" value="GLYCOSYLTRANSFERASE"/>
    <property type="match status" value="1"/>
</dbReference>
<reference evidence="2 3" key="1">
    <citation type="submission" date="2013-03" db="EMBL/GenBank/DDBJ databases">
        <authorList>
            <person name="Fiebig A."/>
            <person name="Goeker M."/>
            <person name="Klenk H.-P.P."/>
        </authorList>
    </citation>
    <scope>NUCLEOTIDE SEQUENCE [LARGE SCALE GENOMIC DNA]</scope>
    <source>
        <strain evidence="2 3">DSM 17492</strain>
        <plasmid evidence="2 3">pLokhon02</plasmid>
    </source>
</reference>
<organism evidence="2 3">
    <name type="scientific">Limimaricola hongkongensis DSM 17492</name>
    <dbReference type="NCBI Taxonomy" id="1122180"/>
    <lineage>
        <taxon>Bacteria</taxon>
        <taxon>Pseudomonadati</taxon>
        <taxon>Pseudomonadota</taxon>
        <taxon>Alphaproteobacteria</taxon>
        <taxon>Rhodobacterales</taxon>
        <taxon>Paracoccaceae</taxon>
        <taxon>Limimaricola</taxon>
    </lineage>
</organism>
<sequence length="323" mass="35594">MTDAAPATPRATVVIAAWNAEASIDRAIASALRQTLPVEVVVVDDASTDGTRGRIAALARANPALRCIGQDRNPGPAEARNRAIEASRAPWIAVLDADDVMAPDRLERLVRQAEAARLDFLADDIEKVDEADPDGPRQRLYSDHAIGTIDIDAAAFIRANLAAGHGDRREMGFLKPVMRRGFLDRHALRYAPLRLGEDYDLYARALIRGARFRLTDPCGYLATVRANSLSGRHATQDHAALMAADRRMLSQPGLSRETRAALRAHLLEHHRKWVWRRMIDAVRNRDPKAALACLISPPRVSADLSRRLLREGLQRGLRRGGTG</sequence>
<geneLocation type="plasmid" evidence="2 3">
    <name>pLokhon02</name>
</geneLocation>
<feature type="domain" description="Glycosyltransferase 2-like" evidence="1">
    <location>
        <begin position="12"/>
        <end position="141"/>
    </location>
</feature>
<name>A0A017H7I6_9RHOB</name>
<keyword evidence="2" id="KW-0808">Transferase</keyword>
<accession>A0A017H7I6</accession>
<dbReference type="InterPro" id="IPR001173">
    <property type="entry name" value="Glyco_trans_2-like"/>
</dbReference>
<keyword evidence="2" id="KW-0614">Plasmid</keyword>
<gene>
    <name evidence="2" type="ORF">Lokhon_00100</name>
</gene>